<dbReference type="NCBIfam" id="TIGR01256">
    <property type="entry name" value="modA"/>
    <property type="match status" value="1"/>
</dbReference>
<dbReference type="GO" id="GO:0046872">
    <property type="term" value="F:metal ion binding"/>
    <property type="evidence" value="ECO:0007669"/>
    <property type="project" value="UniProtKB-KW"/>
</dbReference>
<dbReference type="Pfam" id="PF13531">
    <property type="entry name" value="SBP_bac_11"/>
    <property type="match status" value="1"/>
</dbReference>
<dbReference type="PIRSF" id="PIRSF004846">
    <property type="entry name" value="ModA"/>
    <property type="match status" value="1"/>
</dbReference>
<dbReference type="PANTHER" id="PTHR30632">
    <property type="entry name" value="MOLYBDATE-BINDING PERIPLASMIC PROTEIN"/>
    <property type="match status" value="1"/>
</dbReference>
<keyword evidence="2 4" id="KW-0479">Metal-binding</keyword>
<feature type="chain" id="PRO_5017436145" evidence="5">
    <location>
        <begin position="21"/>
        <end position="253"/>
    </location>
</feature>
<dbReference type="SUPFAM" id="SSF53850">
    <property type="entry name" value="Periplasmic binding protein-like II"/>
    <property type="match status" value="1"/>
</dbReference>
<name>A0A3A8F2K4_9GAMM</name>
<evidence type="ECO:0000256" key="3">
    <source>
        <dbReference type="ARBA" id="ARBA00022729"/>
    </source>
</evidence>
<comment type="similarity">
    <text evidence="1">Belongs to the bacterial solute-binding protein ModA family.</text>
</comment>
<dbReference type="PANTHER" id="PTHR30632:SF17">
    <property type="entry name" value="MOLYBDATE-BINDING PROTEIN MODA"/>
    <property type="match status" value="1"/>
</dbReference>
<evidence type="ECO:0000313" key="7">
    <source>
        <dbReference type="Proteomes" id="UP000269001"/>
    </source>
</evidence>
<evidence type="ECO:0000256" key="1">
    <source>
        <dbReference type="ARBA" id="ARBA00009175"/>
    </source>
</evidence>
<dbReference type="GO" id="GO:0030973">
    <property type="term" value="F:molybdate ion binding"/>
    <property type="evidence" value="ECO:0007669"/>
    <property type="project" value="TreeGrafter"/>
</dbReference>
<keyword evidence="7" id="KW-1185">Reference proteome</keyword>
<dbReference type="Gene3D" id="3.40.190.10">
    <property type="entry name" value="Periplasmic binding protein-like II"/>
    <property type="match status" value="2"/>
</dbReference>
<gene>
    <name evidence="6" type="primary">modA</name>
    <name evidence="6" type="ORF">D7V21_03420</name>
</gene>
<reference evidence="6 7" key="1">
    <citation type="submission" date="2018-09" db="EMBL/GenBank/DDBJ databases">
        <title>The draft genome of Acinetobacter spp. strains.</title>
        <authorList>
            <person name="Qin J."/>
            <person name="Feng Y."/>
            <person name="Zong Z."/>
        </authorList>
    </citation>
    <scope>NUCLEOTIDE SEQUENCE [LARGE SCALE GENOMIC DNA]</scope>
    <source>
        <strain evidence="6 7">WCHAc060096</strain>
    </source>
</reference>
<proteinExistence type="inferred from homology"/>
<evidence type="ECO:0000256" key="5">
    <source>
        <dbReference type="SAM" id="SignalP"/>
    </source>
</evidence>
<evidence type="ECO:0000313" key="6">
    <source>
        <dbReference type="EMBL" id="RKG35361.1"/>
    </source>
</evidence>
<dbReference type="AlphaFoldDB" id="A0A3A8F2K4"/>
<feature type="signal peptide" evidence="5">
    <location>
        <begin position="1"/>
        <end position="20"/>
    </location>
</feature>
<dbReference type="InterPro" id="IPR005950">
    <property type="entry name" value="ModA"/>
</dbReference>
<evidence type="ECO:0000256" key="2">
    <source>
        <dbReference type="ARBA" id="ARBA00022723"/>
    </source>
</evidence>
<dbReference type="InterPro" id="IPR050682">
    <property type="entry name" value="ModA/WtpA"/>
</dbReference>
<keyword evidence="4" id="KW-0500">Molybdenum</keyword>
<dbReference type="GO" id="GO:0015689">
    <property type="term" value="P:molybdate ion transport"/>
    <property type="evidence" value="ECO:0007669"/>
    <property type="project" value="InterPro"/>
</dbReference>
<dbReference type="RefSeq" id="WP_120369134.1">
    <property type="nucleotide sequence ID" value="NZ_RAXU01000003.1"/>
</dbReference>
<protein>
    <submittedName>
        <fullName evidence="6">Molybdate ABC transporter substrate-binding protein</fullName>
    </submittedName>
</protein>
<comment type="caution">
    <text evidence="6">The sequence shown here is derived from an EMBL/GenBank/DDBJ whole genome shotgun (WGS) entry which is preliminary data.</text>
</comment>
<evidence type="ECO:0000256" key="4">
    <source>
        <dbReference type="PIRSR" id="PIRSR004846-1"/>
    </source>
</evidence>
<dbReference type="GO" id="GO:0030288">
    <property type="term" value="C:outer membrane-bounded periplasmic space"/>
    <property type="evidence" value="ECO:0007669"/>
    <property type="project" value="TreeGrafter"/>
</dbReference>
<sequence length="253" mass="28300">MLTRFGLFSCLCMMTSFTLASEVKIYAAPSFANAFTDITKLYQQQNPDQKVIPVFVDPVTLVKQMQQGTNADIYLSTDKTSLQALNQNKVVNKSRVKYLMSDQLVAITSVNMDIPFGQAKQFKFAQAFKGNLCTAQLDTSALGIYTKQSLTHLGWFSNLQQRITQNSDSRGLLNAVQNGKCDVGITFQTDALTTKKVKIMGVFPVNTHDPIDYYINLTSQGEKNKAAVQFQRFILTNPKVRSLLLSYGFTNKK</sequence>
<keyword evidence="3 5" id="KW-0732">Signal</keyword>
<accession>A0A3A8F2K4</accession>
<feature type="binding site" evidence="4">
    <location>
        <position position="30"/>
    </location>
    <ligand>
        <name>molybdate</name>
        <dbReference type="ChEBI" id="CHEBI:36264"/>
    </ligand>
</feature>
<organism evidence="6 7">
    <name type="scientific">Acinetobacter guerrae</name>
    <dbReference type="NCBI Taxonomy" id="1843371"/>
    <lineage>
        <taxon>Bacteria</taxon>
        <taxon>Pseudomonadati</taxon>
        <taxon>Pseudomonadota</taxon>
        <taxon>Gammaproteobacteria</taxon>
        <taxon>Moraxellales</taxon>
        <taxon>Moraxellaceae</taxon>
        <taxon>Acinetobacter</taxon>
    </lineage>
</organism>
<dbReference type="Proteomes" id="UP000269001">
    <property type="component" value="Unassembled WGS sequence"/>
</dbReference>
<dbReference type="EMBL" id="RAXU01000003">
    <property type="protein sequence ID" value="RKG35361.1"/>
    <property type="molecule type" value="Genomic_DNA"/>
</dbReference>